<dbReference type="Proteomes" id="UP000886520">
    <property type="component" value="Chromosome 4"/>
</dbReference>
<proteinExistence type="predicted"/>
<evidence type="ECO:0000313" key="3">
    <source>
        <dbReference type="Proteomes" id="UP000886520"/>
    </source>
</evidence>
<organism evidence="2 3">
    <name type="scientific">Adiantum capillus-veneris</name>
    <name type="common">Maidenhair fern</name>
    <dbReference type="NCBI Taxonomy" id="13818"/>
    <lineage>
        <taxon>Eukaryota</taxon>
        <taxon>Viridiplantae</taxon>
        <taxon>Streptophyta</taxon>
        <taxon>Embryophyta</taxon>
        <taxon>Tracheophyta</taxon>
        <taxon>Polypodiopsida</taxon>
        <taxon>Polypodiidae</taxon>
        <taxon>Polypodiales</taxon>
        <taxon>Pteridineae</taxon>
        <taxon>Pteridaceae</taxon>
        <taxon>Vittarioideae</taxon>
        <taxon>Adiantum</taxon>
    </lineage>
</organism>
<evidence type="ECO:0000313" key="2">
    <source>
        <dbReference type="EMBL" id="KAI5081410.1"/>
    </source>
</evidence>
<dbReference type="EMBL" id="JABFUD020000004">
    <property type="protein sequence ID" value="KAI5081410.1"/>
    <property type="molecule type" value="Genomic_DNA"/>
</dbReference>
<feature type="region of interest" description="Disordered" evidence="1">
    <location>
        <begin position="1"/>
        <end position="46"/>
    </location>
</feature>
<dbReference type="AlphaFoldDB" id="A0A9D4V8I8"/>
<protein>
    <submittedName>
        <fullName evidence="2">Uncharacterized protein</fullName>
    </submittedName>
</protein>
<evidence type="ECO:0000256" key="1">
    <source>
        <dbReference type="SAM" id="MobiDB-lite"/>
    </source>
</evidence>
<gene>
    <name evidence="2" type="ORF">GOP47_0004593</name>
</gene>
<reference evidence="2" key="1">
    <citation type="submission" date="2021-01" db="EMBL/GenBank/DDBJ databases">
        <title>Adiantum capillus-veneris genome.</title>
        <authorList>
            <person name="Fang Y."/>
            <person name="Liao Q."/>
        </authorList>
    </citation>
    <scope>NUCLEOTIDE SEQUENCE</scope>
    <source>
        <strain evidence="2">H3</strain>
        <tissue evidence="2">Leaf</tissue>
    </source>
</reference>
<sequence>MNEREERKKPFFRPPLPNPYHSKLSSLLGTGRNFSRVPNRIEGKHHDPPLIHTLFLRSAGGLMSAVVLRPGVEDCYDFIVFNCLTGCVKVLPPPLNPGKLSMAGSVLDGSLDMTLDAQDPSCY</sequence>
<accession>A0A9D4V8I8</accession>
<keyword evidence="3" id="KW-1185">Reference proteome</keyword>
<comment type="caution">
    <text evidence="2">The sequence shown here is derived from an EMBL/GenBank/DDBJ whole genome shotgun (WGS) entry which is preliminary data.</text>
</comment>
<name>A0A9D4V8I8_ADICA</name>